<comment type="similarity">
    <text evidence="2">Belongs to the glycosyltransferase 8 family.</text>
</comment>
<dbReference type="Proteomes" id="UP001158576">
    <property type="component" value="Chromosome PAR"/>
</dbReference>
<comment type="subcellular location">
    <subcellularLocation>
        <location evidence="1">Membrane</location>
        <topology evidence="1">Single-pass type II membrane protein</topology>
    </subcellularLocation>
</comment>
<evidence type="ECO:0000313" key="7">
    <source>
        <dbReference type="Proteomes" id="UP001158576"/>
    </source>
</evidence>
<dbReference type="InterPro" id="IPR051993">
    <property type="entry name" value="Glycosyltransferase_8"/>
</dbReference>
<dbReference type="Gene3D" id="3.90.550.10">
    <property type="entry name" value="Spore Coat Polysaccharide Biosynthesis Protein SpsA, Chain A"/>
    <property type="match status" value="1"/>
</dbReference>
<evidence type="ECO:0000256" key="4">
    <source>
        <dbReference type="ARBA" id="ARBA00022679"/>
    </source>
</evidence>
<keyword evidence="5" id="KW-0812">Transmembrane</keyword>
<protein>
    <submittedName>
        <fullName evidence="6">Oidioi.mRNA.OKI2018_I69.PAR.g11818.t1.cds</fullName>
    </submittedName>
</protein>
<keyword evidence="5" id="KW-0735">Signal-anchor</keyword>
<evidence type="ECO:0000256" key="5">
    <source>
        <dbReference type="ARBA" id="ARBA00022968"/>
    </source>
</evidence>
<name>A0ABN7RY45_OIKDI</name>
<dbReference type="SUPFAM" id="SSF53448">
    <property type="entry name" value="Nucleotide-diphospho-sugar transferases"/>
    <property type="match status" value="1"/>
</dbReference>
<evidence type="ECO:0000313" key="6">
    <source>
        <dbReference type="EMBL" id="CAG5088366.1"/>
    </source>
</evidence>
<evidence type="ECO:0000256" key="1">
    <source>
        <dbReference type="ARBA" id="ARBA00004606"/>
    </source>
</evidence>
<gene>
    <name evidence="6" type="ORF">OKIOD_LOCUS3376</name>
</gene>
<dbReference type="InterPro" id="IPR029044">
    <property type="entry name" value="Nucleotide-diphossugar_trans"/>
</dbReference>
<dbReference type="EMBL" id="OU015568">
    <property type="protein sequence ID" value="CAG5088366.1"/>
    <property type="molecule type" value="Genomic_DNA"/>
</dbReference>
<proteinExistence type="inferred from homology"/>
<evidence type="ECO:0000256" key="3">
    <source>
        <dbReference type="ARBA" id="ARBA00022676"/>
    </source>
</evidence>
<keyword evidence="7" id="KW-1185">Reference proteome</keyword>
<dbReference type="PANTHER" id="PTHR46012:SF2">
    <property type="entry name" value="IP22168P"/>
    <property type="match status" value="1"/>
</dbReference>
<keyword evidence="3" id="KW-0328">Glycosyltransferase</keyword>
<evidence type="ECO:0000256" key="2">
    <source>
        <dbReference type="ARBA" id="ARBA00006351"/>
    </source>
</evidence>
<organism evidence="6 7">
    <name type="scientific">Oikopleura dioica</name>
    <name type="common">Tunicate</name>
    <dbReference type="NCBI Taxonomy" id="34765"/>
    <lineage>
        <taxon>Eukaryota</taxon>
        <taxon>Metazoa</taxon>
        <taxon>Chordata</taxon>
        <taxon>Tunicata</taxon>
        <taxon>Appendicularia</taxon>
        <taxon>Copelata</taxon>
        <taxon>Oikopleuridae</taxon>
        <taxon>Oikopleura</taxon>
    </lineage>
</organism>
<dbReference type="PANTHER" id="PTHR46012">
    <property type="entry name" value="IP22168P"/>
    <property type="match status" value="1"/>
</dbReference>
<accession>A0ABN7RY45</accession>
<reference evidence="6 7" key="1">
    <citation type="submission" date="2021-04" db="EMBL/GenBank/DDBJ databases">
        <authorList>
            <person name="Bliznina A."/>
        </authorList>
    </citation>
    <scope>NUCLEOTIDE SEQUENCE [LARGE SCALE GENOMIC DNA]</scope>
</reference>
<sequence>MHLMTVSCGRPNYQGIRDVKKPLDQSLTMIKSAALFAHQRLHIHVFTEEDMAPLFEGELESWPDSIKERTEYSINKIDYSQLPQDLIAEWKSWYKPCGSFRLLTPMLLGETGVTDAAIYADSDVVFTKPIDQLWAKLKTFSPTEVMAIAPTAGHALGGSRYNENFILHDTGLFQINSGVMVMNFTRILNGKWKLSYDEQGREKPGPALGYGSELLLKYYRKYKDRAEHDQKLLNIMFHFNPDMLHQLECSWNFKNNFCIDDGNVCKDAEENGAGAVHGITSAFFGDVNPTFRGLYEAFLMYNWDEDLHENLMDPFRNAVQRRGSGTYCATKYKLLADPLEESIKSANL</sequence>
<keyword evidence="4" id="KW-0808">Transferase</keyword>